<keyword evidence="1" id="KW-0472">Membrane</keyword>
<dbReference type="Gene3D" id="2.70.170.10">
    <property type="entry name" value="Neurotransmitter-gated ion-channel ligand-binding domain"/>
    <property type="match status" value="1"/>
</dbReference>
<protein>
    <recommendedName>
        <fullName evidence="2">Neurotransmitter-gated ion-channel ligand-binding domain-containing protein</fullName>
    </recommendedName>
</protein>
<dbReference type="EMBL" id="CAJEWN010000066">
    <property type="protein sequence ID" value="CAD2157544.1"/>
    <property type="molecule type" value="Genomic_DNA"/>
</dbReference>
<dbReference type="SUPFAM" id="SSF63712">
    <property type="entry name" value="Nicotinic receptor ligand binding domain-like"/>
    <property type="match status" value="1"/>
</dbReference>
<keyword evidence="1" id="KW-0812">Transmembrane</keyword>
<feature type="domain" description="Neurotransmitter-gated ion-channel ligand-binding" evidence="2">
    <location>
        <begin position="71"/>
        <end position="113"/>
    </location>
</feature>
<keyword evidence="1" id="KW-1133">Transmembrane helix</keyword>
<feature type="transmembrane region" description="Helical" evidence="1">
    <location>
        <begin position="12"/>
        <end position="37"/>
    </location>
</feature>
<name>A0A6V7UGF1_MELEN</name>
<dbReference type="Pfam" id="PF02931">
    <property type="entry name" value="Neur_chan_LBD"/>
    <property type="match status" value="1"/>
</dbReference>
<comment type="caution">
    <text evidence="3">The sequence shown here is derived from an EMBL/GenBank/DDBJ whole genome shotgun (WGS) entry which is preliminary data.</text>
</comment>
<evidence type="ECO:0000259" key="2">
    <source>
        <dbReference type="Pfam" id="PF02931"/>
    </source>
</evidence>
<feature type="transmembrane region" description="Helical" evidence="1">
    <location>
        <begin position="43"/>
        <end position="62"/>
    </location>
</feature>
<evidence type="ECO:0000313" key="4">
    <source>
        <dbReference type="Proteomes" id="UP000580250"/>
    </source>
</evidence>
<sequence>MFFLFRNSQMFVFFLSGIVFFSFLRIFLNCVLLFRGIIFLLDIINMLFILLVLSIFFASPVLTSRNVNYDYQLYEDLMYFYNKNVRPVKNSTQPLDVKFGASLIRIIDVKIVKSFTEKIKKYLILSTIV</sequence>
<gene>
    <name evidence="3" type="ORF">MENT_LOCUS12677</name>
</gene>
<dbReference type="OrthoDB" id="5975154at2759"/>
<proteinExistence type="predicted"/>
<evidence type="ECO:0000313" key="3">
    <source>
        <dbReference type="EMBL" id="CAD2157544.1"/>
    </source>
</evidence>
<accession>A0A6V7UGF1</accession>
<evidence type="ECO:0000256" key="1">
    <source>
        <dbReference type="SAM" id="Phobius"/>
    </source>
</evidence>
<dbReference type="InterPro" id="IPR036734">
    <property type="entry name" value="Neur_chan_lig-bd_sf"/>
</dbReference>
<reference evidence="3 4" key="1">
    <citation type="submission" date="2020-08" db="EMBL/GenBank/DDBJ databases">
        <authorList>
            <person name="Koutsovoulos G."/>
            <person name="Danchin GJ E."/>
        </authorList>
    </citation>
    <scope>NUCLEOTIDE SEQUENCE [LARGE SCALE GENOMIC DNA]</scope>
</reference>
<dbReference type="AlphaFoldDB" id="A0A6V7UGF1"/>
<dbReference type="GO" id="GO:0016020">
    <property type="term" value="C:membrane"/>
    <property type="evidence" value="ECO:0007669"/>
    <property type="project" value="InterPro"/>
</dbReference>
<dbReference type="GO" id="GO:0005230">
    <property type="term" value="F:extracellular ligand-gated monoatomic ion channel activity"/>
    <property type="evidence" value="ECO:0007669"/>
    <property type="project" value="InterPro"/>
</dbReference>
<dbReference type="Proteomes" id="UP000580250">
    <property type="component" value="Unassembled WGS sequence"/>
</dbReference>
<dbReference type="InterPro" id="IPR006202">
    <property type="entry name" value="Neur_chan_lig-bd"/>
</dbReference>
<organism evidence="3 4">
    <name type="scientific">Meloidogyne enterolobii</name>
    <name type="common">Root-knot nematode worm</name>
    <name type="synonym">Meloidogyne mayaguensis</name>
    <dbReference type="NCBI Taxonomy" id="390850"/>
    <lineage>
        <taxon>Eukaryota</taxon>
        <taxon>Metazoa</taxon>
        <taxon>Ecdysozoa</taxon>
        <taxon>Nematoda</taxon>
        <taxon>Chromadorea</taxon>
        <taxon>Rhabditida</taxon>
        <taxon>Tylenchina</taxon>
        <taxon>Tylenchomorpha</taxon>
        <taxon>Tylenchoidea</taxon>
        <taxon>Meloidogynidae</taxon>
        <taxon>Meloidogyninae</taxon>
        <taxon>Meloidogyne</taxon>
    </lineage>
</organism>